<protein>
    <recommendedName>
        <fullName evidence="4">AcrB/AcrD/AcrF family protein</fullName>
    </recommendedName>
</protein>
<comment type="caution">
    <text evidence="2">The sequence shown here is derived from an EMBL/GenBank/DDBJ whole genome shotgun (WGS) entry which is preliminary data.</text>
</comment>
<dbReference type="OrthoDB" id="8334727at2"/>
<feature type="transmembrane region" description="Helical" evidence="1">
    <location>
        <begin position="386"/>
        <end position="406"/>
    </location>
</feature>
<organism evidence="2 3">
    <name type="scientific">Shinella zoogloeoides</name>
    <name type="common">Crabtreella saccharophila</name>
    <dbReference type="NCBI Taxonomy" id="352475"/>
    <lineage>
        <taxon>Bacteria</taxon>
        <taxon>Pseudomonadati</taxon>
        <taxon>Pseudomonadota</taxon>
        <taxon>Alphaproteobacteria</taxon>
        <taxon>Hyphomicrobiales</taxon>
        <taxon>Rhizobiaceae</taxon>
        <taxon>Shinella</taxon>
    </lineage>
</organism>
<dbReference type="EMBL" id="WUML01000006">
    <property type="protein sequence ID" value="MXO00655.1"/>
    <property type="molecule type" value="Genomic_DNA"/>
</dbReference>
<keyword evidence="1" id="KW-0812">Transmembrane</keyword>
<feature type="transmembrane region" description="Helical" evidence="1">
    <location>
        <begin position="146"/>
        <end position="166"/>
    </location>
</feature>
<feature type="transmembrane region" description="Helical" evidence="1">
    <location>
        <begin position="412"/>
        <end position="429"/>
    </location>
</feature>
<keyword evidence="1" id="KW-1133">Transmembrane helix</keyword>
<feature type="transmembrane region" description="Helical" evidence="1">
    <location>
        <begin position="236"/>
        <end position="258"/>
    </location>
</feature>
<feature type="transmembrane region" description="Helical" evidence="1">
    <location>
        <begin position="358"/>
        <end position="379"/>
    </location>
</feature>
<proteinExistence type="predicted"/>
<dbReference type="AlphaFoldDB" id="A0A6N8TDZ7"/>
<reference evidence="2 3" key="1">
    <citation type="submission" date="2019-12" db="EMBL/GenBank/DDBJ databases">
        <title>Shinella granuli gen. nov., sp. nov., and proposal of the reclassification of Zoogloea ramigera ATCC 19623 as Shinella zoogloeoides sp. nov.</title>
        <authorList>
            <person name="Gao J."/>
        </authorList>
    </citation>
    <scope>NUCLEOTIDE SEQUENCE [LARGE SCALE GENOMIC DNA]</scope>
    <source>
        <strain evidence="2 3">DSM 287</strain>
    </source>
</reference>
<feature type="transmembrane region" description="Helical" evidence="1">
    <location>
        <begin position="270"/>
        <end position="292"/>
    </location>
</feature>
<evidence type="ECO:0000313" key="3">
    <source>
        <dbReference type="Proteomes" id="UP000440304"/>
    </source>
</evidence>
<evidence type="ECO:0000256" key="1">
    <source>
        <dbReference type="SAM" id="Phobius"/>
    </source>
</evidence>
<feature type="transmembrane region" description="Helical" evidence="1">
    <location>
        <begin position="304"/>
        <end position="331"/>
    </location>
</feature>
<name>A0A6N8TDZ7_SHIZO</name>
<sequence length="601" mass="62914">MASGVSQVACRRDCPTRLTRLESAGLVCGTGLAVVLADLADGRAVYADVDDRLRAAQIGRLVSGETGWFDPVLPSVAMPEPYLSPWSRLVDLPYLVFSKALSVFVAPEQALGIAYLLWPPLMLIAFCGLAVFVARGLMGGPLPSRMAEAMIFVLMAMLMAFAVLEFAPGRIDHHNVQLVLLLAMAAGLCWDAKGGFLTGAAGAASVAVGLECLPLVVAAFGAMACSYILDAKGSRAVLLNAAVGMGSATVVLAAAFLGPAGIAAQQCDAFSAPQIVLMLGLSLAFGGVCLVPGMPASPMARASLLALASLGVLALAAVLFPACLAGPYAVIDPLSRLYWFDRIEQEQGVLFLLRNGRYAVVAALLSVGSVLCLLLPMAVAKARSGAASFLALYALAAVSLLLALLMVRYIRFASALTPLFLPALVAWWLDPRTGAGRQRAALGAFAAAVAAFVGMVALVKPVDRPFDAVDYMSMDACEGEDLSVLATVAPGRIAQPNGLAFTLIEAMPEGFRVAAMPFHRASPGMKRMYEAFLSSDPAVRRAALAPFDYVAVCRLPLTSDAAFAPLYAALSAGEDWPGLVRIAPPAETRFQLLRIDHAALR</sequence>
<evidence type="ECO:0008006" key="4">
    <source>
        <dbReference type="Google" id="ProtNLM"/>
    </source>
</evidence>
<gene>
    <name evidence="2" type="ORF">GR156_10110</name>
</gene>
<accession>A0A6N8TDZ7</accession>
<feature type="transmembrane region" description="Helical" evidence="1">
    <location>
        <begin position="203"/>
        <end position="229"/>
    </location>
</feature>
<dbReference type="RefSeq" id="WP_160786050.1">
    <property type="nucleotide sequence ID" value="NZ_CP086610.1"/>
</dbReference>
<keyword evidence="1" id="KW-0472">Membrane</keyword>
<dbReference type="Proteomes" id="UP000440304">
    <property type="component" value="Unassembled WGS sequence"/>
</dbReference>
<feature type="transmembrane region" description="Helical" evidence="1">
    <location>
        <begin position="113"/>
        <end position="134"/>
    </location>
</feature>
<feature type="transmembrane region" description="Helical" evidence="1">
    <location>
        <begin position="441"/>
        <end position="459"/>
    </location>
</feature>
<feature type="transmembrane region" description="Helical" evidence="1">
    <location>
        <begin position="178"/>
        <end position="197"/>
    </location>
</feature>
<evidence type="ECO:0000313" key="2">
    <source>
        <dbReference type="EMBL" id="MXO00655.1"/>
    </source>
</evidence>